<feature type="region of interest" description="Disordered" evidence="2">
    <location>
        <begin position="1"/>
        <end position="103"/>
    </location>
</feature>
<feature type="coiled-coil region" evidence="1">
    <location>
        <begin position="103"/>
        <end position="130"/>
    </location>
</feature>
<dbReference type="EMBL" id="JANBVN010000007">
    <property type="protein sequence ID" value="KAJ9165051.1"/>
    <property type="molecule type" value="Genomic_DNA"/>
</dbReference>
<dbReference type="Proteomes" id="UP001174691">
    <property type="component" value="Unassembled WGS sequence"/>
</dbReference>
<dbReference type="AlphaFoldDB" id="A0AA38VPP8"/>
<keyword evidence="1" id="KW-0175">Coiled coil</keyword>
<comment type="caution">
    <text evidence="3">The sequence shown here is derived from an EMBL/GenBank/DDBJ whole genome shotgun (WGS) entry which is preliminary data.</text>
</comment>
<proteinExistence type="predicted"/>
<evidence type="ECO:0000256" key="2">
    <source>
        <dbReference type="SAM" id="MobiDB-lite"/>
    </source>
</evidence>
<feature type="compositionally biased region" description="Low complexity" evidence="2">
    <location>
        <begin position="78"/>
        <end position="93"/>
    </location>
</feature>
<evidence type="ECO:0000256" key="1">
    <source>
        <dbReference type="SAM" id="Coils"/>
    </source>
</evidence>
<name>A0AA38VPP8_9PEZI</name>
<reference evidence="3" key="1">
    <citation type="submission" date="2022-07" db="EMBL/GenBank/DDBJ databases">
        <title>Fungi with potential for degradation of polypropylene.</title>
        <authorList>
            <person name="Gostincar C."/>
        </authorList>
    </citation>
    <scope>NUCLEOTIDE SEQUENCE</scope>
    <source>
        <strain evidence="3">EXF-13287</strain>
    </source>
</reference>
<keyword evidence="4" id="KW-1185">Reference proteome</keyword>
<sequence length="473" mass="52179">MSASDKRRVPAPGSGSPSRVTRRAAPNGSPPSSKNAASRTSNLLAPPPRVALSGSSSPTPDDHRNRESGGGGSHQNSGTNMDTGGQNGNDNNGAARVGTPQALREKDERIAFLERELRVMETQFQRELDKLSANESETASFWQAKHSALNQQFLRTDTELRLLRAEVDLREAEREELRTGYETMRQGIRERDDEIRDLRAQVRGLKEWVSNSTRSDGQTQTSDEVFCDGMARLGNGLQNWVIVNFRRAKLDLSRASESTLAELNRLVPSYEELISGAKIHLIQSVVSRILVGLVFDVYFVGLSAEQSGDFAKMEQFLAYFASSAEPVNQWRSSTLTILKREAATKMQGETSRVTESVLSHVNAILDSITDAKSSDTRDQGLRTLIGSAIELSQLLVVQKAVLKVYMPQILPYQKTTFDPATMEDIGGEDEESLADREICCVTFPGIVKRGDENGGQLQYRNVISKARVLCSPE</sequence>
<protein>
    <submittedName>
        <fullName evidence="3">Involucrin repeat protein</fullName>
    </submittedName>
</protein>
<gene>
    <name evidence="3" type="ORF">NKR19_g867</name>
</gene>
<evidence type="ECO:0000313" key="3">
    <source>
        <dbReference type="EMBL" id="KAJ9165051.1"/>
    </source>
</evidence>
<evidence type="ECO:0000313" key="4">
    <source>
        <dbReference type="Proteomes" id="UP001174691"/>
    </source>
</evidence>
<organism evidence="3 4">
    <name type="scientific">Coniochaeta hoffmannii</name>
    <dbReference type="NCBI Taxonomy" id="91930"/>
    <lineage>
        <taxon>Eukaryota</taxon>
        <taxon>Fungi</taxon>
        <taxon>Dikarya</taxon>
        <taxon>Ascomycota</taxon>
        <taxon>Pezizomycotina</taxon>
        <taxon>Sordariomycetes</taxon>
        <taxon>Sordariomycetidae</taxon>
        <taxon>Coniochaetales</taxon>
        <taxon>Coniochaetaceae</taxon>
        <taxon>Coniochaeta</taxon>
    </lineage>
</organism>
<accession>A0AA38VPP8</accession>
<feature type="compositionally biased region" description="Polar residues" evidence="2">
    <location>
        <begin position="30"/>
        <end position="43"/>
    </location>
</feature>